<keyword evidence="1" id="KW-0472">Membrane</keyword>
<evidence type="ECO:0000313" key="3">
    <source>
        <dbReference type="Proteomes" id="UP000271554"/>
    </source>
</evidence>
<organism evidence="2 3">
    <name type="scientific">Streptomyces hundungensis</name>
    <dbReference type="NCBI Taxonomy" id="1077946"/>
    <lineage>
        <taxon>Bacteria</taxon>
        <taxon>Bacillati</taxon>
        <taxon>Actinomycetota</taxon>
        <taxon>Actinomycetes</taxon>
        <taxon>Kitasatosporales</taxon>
        <taxon>Streptomycetaceae</taxon>
        <taxon>Streptomyces</taxon>
    </lineage>
</organism>
<reference evidence="2 3" key="1">
    <citation type="submission" date="2018-10" db="EMBL/GenBank/DDBJ databases">
        <title>Relationship between Morphology and Antimicrobial Activity in Streptomyces.</title>
        <authorList>
            <person name="Kang H.J."/>
            <person name="Kim S.B."/>
        </authorList>
    </citation>
    <scope>NUCLEOTIDE SEQUENCE [LARGE SCALE GENOMIC DNA]</scope>
    <source>
        <strain evidence="2 3">BH38</strain>
    </source>
</reference>
<gene>
    <name evidence="2" type="ORF">DWB77_07232</name>
</gene>
<dbReference type="EMBL" id="CP032698">
    <property type="protein sequence ID" value="AYG85016.1"/>
    <property type="molecule type" value="Genomic_DNA"/>
</dbReference>
<keyword evidence="1" id="KW-1133">Transmembrane helix</keyword>
<dbReference type="KEGG" id="shun:DWB77_07232"/>
<accession>A0A387HM69</accession>
<keyword evidence="1" id="KW-0812">Transmembrane</keyword>
<sequence length="109" mass="11825">MLNGAPGGRRFGMASKTELVMSLRAVRQLRQVRAFYALGLALWAASTASTAWQSPGSRQMWASVLFLAIFTGLLGLSSVWLRRLQARSATRVAHHAAPRRTTAPGHAHA</sequence>
<keyword evidence="3" id="KW-1185">Reference proteome</keyword>
<feature type="transmembrane region" description="Helical" evidence="1">
    <location>
        <begin position="60"/>
        <end position="81"/>
    </location>
</feature>
<evidence type="ECO:0000256" key="1">
    <source>
        <dbReference type="SAM" id="Phobius"/>
    </source>
</evidence>
<proteinExistence type="predicted"/>
<dbReference type="Proteomes" id="UP000271554">
    <property type="component" value="Chromosome"/>
</dbReference>
<name>A0A387HM69_9ACTN</name>
<protein>
    <submittedName>
        <fullName evidence="2">Uncharacterized protein</fullName>
    </submittedName>
</protein>
<dbReference type="AlphaFoldDB" id="A0A387HM69"/>
<evidence type="ECO:0000313" key="2">
    <source>
        <dbReference type="EMBL" id="AYG85016.1"/>
    </source>
</evidence>